<evidence type="ECO:0000259" key="8">
    <source>
        <dbReference type="PROSITE" id="PS50056"/>
    </source>
</evidence>
<dbReference type="Pfam" id="PF00102">
    <property type="entry name" value="Y_phosphatase"/>
    <property type="match status" value="1"/>
</dbReference>
<dbReference type="PROSITE" id="PS50055">
    <property type="entry name" value="TYR_PHOSPHATASE_PTP"/>
    <property type="match status" value="1"/>
</dbReference>
<evidence type="ECO:0000259" key="6">
    <source>
        <dbReference type="PROSITE" id="PS50001"/>
    </source>
</evidence>
<dbReference type="PROSITE" id="PS50056">
    <property type="entry name" value="TYR_PHOSPHATASE_2"/>
    <property type="match status" value="1"/>
</dbReference>
<feature type="domain" description="SH2" evidence="6">
    <location>
        <begin position="140"/>
        <end position="237"/>
    </location>
</feature>
<accession>A0A8R1V5A5</accession>
<reference evidence="9" key="2">
    <citation type="submission" date="2022-06" db="UniProtKB">
        <authorList>
            <consortium name="EnsemblMetazoa"/>
        </authorList>
    </citation>
    <scope>IDENTIFICATION</scope>
    <source>
        <strain evidence="9">PS312</strain>
    </source>
</reference>
<dbReference type="EC" id="3.1.3.48" evidence="1"/>
<evidence type="ECO:0000256" key="5">
    <source>
        <dbReference type="PROSITE-ProRule" id="PRU00191"/>
    </source>
</evidence>
<gene>
    <name evidence="9" type="primary">WBGene00304943</name>
</gene>
<dbReference type="PRINTS" id="PR00700">
    <property type="entry name" value="PRTYPHPHTASE"/>
</dbReference>
<feature type="domain" description="SH2" evidence="6">
    <location>
        <begin position="25"/>
        <end position="122"/>
    </location>
</feature>
<dbReference type="SUPFAM" id="SSF55550">
    <property type="entry name" value="SH2 domain"/>
    <property type="match status" value="2"/>
</dbReference>
<dbReference type="InterPro" id="IPR052123">
    <property type="entry name" value="Non-rcpt_Tyr_Phosphatase"/>
</dbReference>
<dbReference type="SMART" id="SM00252">
    <property type="entry name" value="SH2"/>
    <property type="match status" value="2"/>
</dbReference>
<dbReference type="PANTHER" id="PTHR46257">
    <property type="entry name" value="TYROSINE-PROTEIN PHOSPHATASE CORKSCREW"/>
    <property type="match status" value="1"/>
</dbReference>
<dbReference type="InterPro" id="IPR029021">
    <property type="entry name" value="Prot-tyrosine_phosphatase-like"/>
</dbReference>
<evidence type="ECO:0000259" key="7">
    <source>
        <dbReference type="PROSITE" id="PS50055"/>
    </source>
</evidence>
<reference evidence="10" key="1">
    <citation type="journal article" date="2008" name="Nat. Genet.">
        <title>The Pristionchus pacificus genome provides a unique perspective on nematode lifestyle and parasitism.</title>
        <authorList>
            <person name="Dieterich C."/>
            <person name="Clifton S.W."/>
            <person name="Schuster L.N."/>
            <person name="Chinwalla A."/>
            <person name="Delehaunty K."/>
            <person name="Dinkelacker I."/>
            <person name="Fulton L."/>
            <person name="Fulton R."/>
            <person name="Godfrey J."/>
            <person name="Minx P."/>
            <person name="Mitreva M."/>
            <person name="Roeseler W."/>
            <person name="Tian H."/>
            <person name="Witte H."/>
            <person name="Yang S.P."/>
            <person name="Wilson R.K."/>
            <person name="Sommer R.J."/>
        </authorList>
    </citation>
    <scope>NUCLEOTIDE SEQUENCE [LARGE SCALE GENOMIC DNA]</scope>
    <source>
        <strain evidence="10">PS312</strain>
    </source>
</reference>
<dbReference type="InterPro" id="IPR036860">
    <property type="entry name" value="SH2_dom_sf"/>
</dbReference>
<evidence type="ECO:0000313" key="9">
    <source>
        <dbReference type="EnsemblMetazoa" id="PPA47083.1"/>
    </source>
</evidence>
<dbReference type="InterPro" id="IPR016130">
    <property type="entry name" value="Tyr_Pase_AS"/>
</dbReference>
<feature type="domain" description="Tyrosine-protein phosphatase" evidence="7">
    <location>
        <begin position="267"/>
        <end position="541"/>
    </location>
</feature>
<keyword evidence="3" id="KW-0904">Protein phosphatase</keyword>
<name>A0A8R1V5A5_PRIPA</name>
<dbReference type="GO" id="GO:0000165">
    <property type="term" value="P:MAPK cascade"/>
    <property type="evidence" value="ECO:0000318"/>
    <property type="project" value="GO_Central"/>
</dbReference>
<dbReference type="SMART" id="SM00404">
    <property type="entry name" value="PTPc_motif"/>
    <property type="match status" value="1"/>
</dbReference>
<dbReference type="PRINTS" id="PR00401">
    <property type="entry name" value="SH2DOMAIN"/>
</dbReference>
<dbReference type="PROSITE" id="PS00383">
    <property type="entry name" value="TYR_PHOSPHATASE_1"/>
    <property type="match status" value="1"/>
</dbReference>
<dbReference type="Pfam" id="PF00017">
    <property type="entry name" value="SH2"/>
    <property type="match status" value="2"/>
</dbReference>
<dbReference type="GO" id="GO:0000278">
    <property type="term" value="P:mitotic cell cycle"/>
    <property type="evidence" value="ECO:0000318"/>
    <property type="project" value="GO_Central"/>
</dbReference>
<feature type="domain" description="Tyrosine specific protein phosphatases" evidence="8">
    <location>
        <begin position="454"/>
        <end position="532"/>
    </location>
</feature>
<organism evidence="9 10">
    <name type="scientific">Pristionchus pacificus</name>
    <name type="common">Parasitic nematode worm</name>
    <dbReference type="NCBI Taxonomy" id="54126"/>
    <lineage>
        <taxon>Eukaryota</taxon>
        <taxon>Metazoa</taxon>
        <taxon>Ecdysozoa</taxon>
        <taxon>Nematoda</taxon>
        <taxon>Chromadorea</taxon>
        <taxon>Rhabditida</taxon>
        <taxon>Rhabditina</taxon>
        <taxon>Diplogasteromorpha</taxon>
        <taxon>Diplogasteroidea</taxon>
        <taxon>Neodiplogasteridae</taxon>
        <taxon>Pristionchus</taxon>
    </lineage>
</organism>
<sequence>MIYCIYKSFQIASAERVVRSMRSSCFYYDISGEEAEKVLLKYGVKGDFLARPSESQPTNYTLSINRGGTITHVKVQRKEDDTLDLLGGENFTSLSDLIQHYIDNPELLKERNGDTIYMIRPVVLPPEEVKKRRVKAAERWFHTGVNGAEAAQLLAKEKQWSFLVRESQRSPGQMAISVKVGDDTYKHIMLEKNALTGKVHVGGGDEFNTINDLLAHYRKNPLVEEVTQNVVRLTNMLPSTSVPVEAFNERMAVLSRKDESIGGLDGFSHEFTRLNEMDDSMYSRRDGKLPNNVDKNRYKNIVPYDHTRVKLKDTPSKSDYINANYIQMVTKKRDGLKSFDRRYISTQGCLSNTVGDFWRMVFQQEVVVIVMTTKECERGRVKCERYWPEKGKMMSADGGEYCIKNMDEKSYHEGEEYSFIRRTLILKRKDGEGRSVTQFQFLGWPDHGCPESAEAVLSLLKMADDEAVKHPEAPVVVHCSAGIGRTGTFIVLDLILHEIMLNDGDCDIDVARTLMEIREQRQGMVQTEPQYKFIYKALAHYINTSILNGDQSINSSFLAGHQLPTETSL</sequence>
<dbReference type="PANTHER" id="PTHR46257:SF3">
    <property type="entry name" value="TYROSINE-PROTEIN PHOSPHATASE CORKSCREW"/>
    <property type="match status" value="1"/>
</dbReference>
<dbReference type="Gene3D" id="3.90.190.10">
    <property type="entry name" value="Protein tyrosine phosphatase superfamily"/>
    <property type="match status" value="1"/>
</dbReference>
<dbReference type="Gene3D" id="3.30.505.10">
    <property type="entry name" value="SH2 domain"/>
    <property type="match status" value="2"/>
</dbReference>
<proteinExistence type="predicted"/>
<evidence type="ECO:0000256" key="1">
    <source>
        <dbReference type="ARBA" id="ARBA00013064"/>
    </source>
</evidence>
<dbReference type="EnsemblMetazoa" id="PPA47083.1">
    <property type="protein sequence ID" value="PPA47083.1"/>
    <property type="gene ID" value="WBGene00304943"/>
</dbReference>
<evidence type="ECO:0000256" key="2">
    <source>
        <dbReference type="ARBA" id="ARBA00022801"/>
    </source>
</evidence>
<dbReference type="PROSITE" id="PS50001">
    <property type="entry name" value="SH2"/>
    <property type="match status" value="2"/>
</dbReference>
<dbReference type="InterPro" id="IPR000980">
    <property type="entry name" value="SH2"/>
</dbReference>
<dbReference type="SMART" id="SM00194">
    <property type="entry name" value="PTPc"/>
    <property type="match status" value="1"/>
</dbReference>
<dbReference type="InterPro" id="IPR000242">
    <property type="entry name" value="PTP_cat"/>
</dbReference>
<dbReference type="AlphaFoldDB" id="A0A8R1V5A5"/>
<evidence type="ECO:0000313" key="10">
    <source>
        <dbReference type="Proteomes" id="UP000005239"/>
    </source>
</evidence>
<keyword evidence="2" id="KW-0378">Hydrolase</keyword>
<dbReference type="GO" id="GO:0005737">
    <property type="term" value="C:cytoplasm"/>
    <property type="evidence" value="ECO:0000318"/>
    <property type="project" value="GO_Central"/>
</dbReference>
<dbReference type="InterPro" id="IPR000387">
    <property type="entry name" value="Tyr_Pase_dom"/>
</dbReference>
<keyword evidence="10" id="KW-1185">Reference proteome</keyword>
<protein>
    <recommendedName>
        <fullName evidence="1">protein-tyrosine-phosphatase</fullName>
        <ecNumber evidence="1">3.1.3.48</ecNumber>
    </recommendedName>
</protein>
<dbReference type="Proteomes" id="UP000005239">
    <property type="component" value="Unassembled WGS sequence"/>
</dbReference>
<dbReference type="InterPro" id="IPR003595">
    <property type="entry name" value="Tyr_Pase_cat"/>
</dbReference>
<dbReference type="SUPFAM" id="SSF52799">
    <property type="entry name" value="(Phosphotyrosine protein) phosphatases II"/>
    <property type="match status" value="1"/>
</dbReference>
<evidence type="ECO:0000256" key="3">
    <source>
        <dbReference type="ARBA" id="ARBA00022912"/>
    </source>
</evidence>
<dbReference type="GO" id="GO:0030154">
    <property type="term" value="P:cell differentiation"/>
    <property type="evidence" value="ECO:0000318"/>
    <property type="project" value="GO_Central"/>
</dbReference>
<evidence type="ECO:0000256" key="4">
    <source>
        <dbReference type="ARBA" id="ARBA00022999"/>
    </source>
</evidence>
<keyword evidence="4 5" id="KW-0727">SH2 domain</keyword>
<dbReference type="GO" id="GO:0001784">
    <property type="term" value="F:phosphotyrosine residue binding"/>
    <property type="evidence" value="ECO:0000318"/>
    <property type="project" value="GO_Central"/>
</dbReference>
<dbReference type="GO" id="GO:0004726">
    <property type="term" value="F:non-membrane spanning protein tyrosine phosphatase activity"/>
    <property type="evidence" value="ECO:0000318"/>
    <property type="project" value="GO_Central"/>
</dbReference>